<dbReference type="EMBL" id="JAAGBB010000003">
    <property type="protein sequence ID" value="MBR0663391.1"/>
    <property type="molecule type" value="Genomic_DNA"/>
</dbReference>
<keyword evidence="9 12" id="KW-0472">Membrane</keyword>
<gene>
    <name evidence="14" type="ORF">GXW71_03385</name>
</gene>
<evidence type="ECO:0000256" key="2">
    <source>
        <dbReference type="ARBA" id="ARBA00022670"/>
    </source>
</evidence>
<feature type="compositionally biased region" description="Low complexity" evidence="11">
    <location>
        <begin position="376"/>
        <end position="390"/>
    </location>
</feature>
<evidence type="ECO:0000256" key="8">
    <source>
        <dbReference type="ARBA" id="ARBA00023049"/>
    </source>
</evidence>
<keyword evidence="8 10" id="KW-0482">Metalloprotease</keyword>
<dbReference type="Gene3D" id="3.30.2010.10">
    <property type="entry name" value="Metalloproteases ('zincins'), catalytic domain"/>
    <property type="match status" value="1"/>
</dbReference>
<evidence type="ECO:0000256" key="12">
    <source>
        <dbReference type="SAM" id="Phobius"/>
    </source>
</evidence>
<organism evidence="14 15">
    <name type="scientific">Plastoroseomonas hellenica</name>
    <dbReference type="NCBI Taxonomy" id="2687306"/>
    <lineage>
        <taxon>Bacteria</taxon>
        <taxon>Pseudomonadati</taxon>
        <taxon>Pseudomonadota</taxon>
        <taxon>Alphaproteobacteria</taxon>
        <taxon>Acetobacterales</taxon>
        <taxon>Acetobacteraceae</taxon>
        <taxon>Plastoroseomonas</taxon>
    </lineage>
</organism>
<comment type="caution">
    <text evidence="14">The sequence shown here is derived from an EMBL/GenBank/DDBJ whole genome shotgun (WGS) entry which is preliminary data.</text>
</comment>
<feature type="transmembrane region" description="Helical" evidence="12">
    <location>
        <begin position="173"/>
        <end position="195"/>
    </location>
</feature>
<dbReference type="RefSeq" id="WP_211850981.1">
    <property type="nucleotide sequence ID" value="NZ_JAAGBB010000003.1"/>
</dbReference>
<proteinExistence type="inferred from homology"/>
<evidence type="ECO:0000256" key="1">
    <source>
        <dbReference type="ARBA" id="ARBA00022475"/>
    </source>
</evidence>
<keyword evidence="4" id="KW-0479">Metal-binding</keyword>
<keyword evidence="5 10" id="KW-0378">Hydrolase</keyword>
<feature type="compositionally biased region" description="Gly residues" evidence="11">
    <location>
        <begin position="344"/>
        <end position="360"/>
    </location>
</feature>
<evidence type="ECO:0000256" key="10">
    <source>
        <dbReference type="RuleBase" id="RU003983"/>
    </source>
</evidence>
<evidence type="ECO:0000259" key="13">
    <source>
        <dbReference type="Pfam" id="PF01435"/>
    </source>
</evidence>
<keyword evidence="7 12" id="KW-1133">Transmembrane helix</keyword>
<evidence type="ECO:0000256" key="11">
    <source>
        <dbReference type="SAM" id="MobiDB-lite"/>
    </source>
</evidence>
<evidence type="ECO:0000256" key="3">
    <source>
        <dbReference type="ARBA" id="ARBA00022692"/>
    </source>
</evidence>
<dbReference type="PANTHER" id="PTHR43221:SF2">
    <property type="entry name" value="PROTEASE HTPX HOMOLOG"/>
    <property type="match status" value="1"/>
</dbReference>
<evidence type="ECO:0000256" key="4">
    <source>
        <dbReference type="ARBA" id="ARBA00022723"/>
    </source>
</evidence>
<dbReference type="Proteomes" id="UP001196870">
    <property type="component" value="Unassembled WGS sequence"/>
</dbReference>
<keyword evidence="2 10" id="KW-0645">Protease</keyword>
<keyword evidence="15" id="KW-1185">Reference proteome</keyword>
<keyword evidence="3 12" id="KW-0812">Transmembrane</keyword>
<comment type="cofactor">
    <cofactor evidence="10">
        <name>Zn(2+)</name>
        <dbReference type="ChEBI" id="CHEBI:29105"/>
    </cofactor>
    <text evidence="10">Binds 1 zinc ion per subunit.</text>
</comment>
<feature type="transmembrane region" description="Helical" evidence="12">
    <location>
        <begin position="207"/>
        <end position="227"/>
    </location>
</feature>
<feature type="compositionally biased region" description="Pro residues" evidence="11">
    <location>
        <begin position="314"/>
        <end position="330"/>
    </location>
</feature>
<dbReference type="CDD" id="cd07340">
    <property type="entry name" value="M48B_Htpx_like"/>
    <property type="match status" value="1"/>
</dbReference>
<sequence length="398" mass="42534">MQSYGLRTHIWNNQWKSGLLLLGFPFLLALMAFGLALIFNDDPRGLPFAIRAALRHFPWYFGVALAGAGIWFLIAWKANQVIVDMITGAHPVTREQEPELWNLLENLCISRGITMPRLSIIETAERNAFASGLSLHKGSVTVTRGLMNALTPAELRAVLAHELTHIRNGDSRLAIIAMVFAGVISLVVELLFRNWRIGRSSDRRGNGAAIAIGVALVFIAYAFAFVLRYALSRNREYLADAGAVELTQDADAMISALRRIEGRSAMPEMPGQVRAMFLDDPPAKSWFSGLTATHPSIDARVSALVRQAGGRDPGPLPDLEPEAPAEPPPWSGEGSSQPSPSPWGQGGTQPAGGSAGGAGSPWGTAPLPTPVPAPLPGQTGPAAAPWWQGPARGGGRQG</sequence>
<evidence type="ECO:0000256" key="7">
    <source>
        <dbReference type="ARBA" id="ARBA00022989"/>
    </source>
</evidence>
<protein>
    <submittedName>
        <fullName evidence="14">M48 family metallopeptidase</fullName>
    </submittedName>
</protein>
<feature type="transmembrane region" description="Helical" evidence="12">
    <location>
        <begin position="20"/>
        <end position="39"/>
    </location>
</feature>
<dbReference type="InterPro" id="IPR001915">
    <property type="entry name" value="Peptidase_M48"/>
</dbReference>
<keyword evidence="6 10" id="KW-0862">Zinc</keyword>
<dbReference type="InterPro" id="IPR050083">
    <property type="entry name" value="HtpX_protease"/>
</dbReference>
<comment type="similarity">
    <text evidence="10">Belongs to the peptidase M48 family.</text>
</comment>
<evidence type="ECO:0000313" key="15">
    <source>
        <dbReference type="Proteomes" id="UP001196870"/>
    </source>
</evidence>
<evidence type="ECO:0000256" key="9">
    <source>
        <dbReference type="ARBA" id="ARBA00023136"/>
    </source>
</evidence>
<dbReference type="PANTHER" id="PTHR43221">
    <property type="entry name" value="PROTEASE HTPX"/>
    <property type="match status" value="1"/>
</dbReference>
<evidence type="ECO:0000256" key="6">
    <source>
        <dbReference type="ARBA" id="ARBA00022833"/>
    </source>
</evidence>
<keyword evidence="1" id="KW-1003">Cell membrane</keyword>
<dbReference type="Pfam" id="PF01435">
    <property type="entry name" value="Peptidase_M48"/>
    <property type="match status" value="1"/>
</dbReference>
<reference evidence="15" key="1">
    <citation type="journal article" date="2021" name="Syst. Appl. Microbiol.">
        <title>Roseomonas hellenica sp. nov., isolated from roots of wild-growing Alkanna tinctoria.</title>
        <authorList>
            <person name="Rat A."/>
            <person name="Naranjo H.D."/>
            <person name="Lebbe L."/>
            <person name="Cnockaert M."/>
            <person name="Krigas N."/>
            <person name="Grigoriadou K."/>
            <person name="Maloupa E."/>
            <person name="Willems A."/>
        </authorList>
    </citation>
    <scope>NUCLEOTIDE SEQUENCE [LARGE SCALE GENOMIC DNA]</scope>
    <source>
        <strain evidence="15">LMG 31523</strain>
    </source>
</reference>
<feature type="domain" description="Peptidase M48" evidence="13">
    <location>
        <begin position="96"/>
        <end position="305"/>
    </location>
</feature>
<evidence type="ECO:0000256" key="5">
    <source>
        <dbReference type="ARBA" id="ARBA00022801"/>
    </source>
</evidence>
<accession>A0ABS5ESW4</accession>
<feature type="transmembrane region" description="Helical" evidence="12">
    <location>
        <begin position="59"/>
        <end position="76"/>
    </location>
</feature>
<name>A0ABS5ESW4_9PROT</name>
<feature type="region of interest" description="Disordered" evidence="11">
    <location>
        <begin position="307"/>
        <end position="398"/>
    </location>
</feature>
<evidence type="ECO:0000313" key="14">
    <source>
        <dbReference type="EMBL" id="MBR0663391.1"/>
    </source>
</evidence>